<evidence type="ECO:0000256" key="7">
    <source>
        <dbReference type="ARBA" id="ARBA00047872"/>
    </source>
</evidence>
<dbReference type="AlphaFoldDB" id="A0A382EFA3"/>
<keyword evidence="4" id="KW-0418">Kinase</keyword>
<sequence length="496" mass="53894">MKVMKFGGTSLDNSELVSRVIDLIAAQHPCCVVVSALGGVTNQLVQLAEDSSLGRDCSDGLDSLFDHHWNMVQSLGLVDESESLATTMQGLRHGLRKDLESISQEKSLSPKMSDSVLSFGELLSTHIVALACSERGLSTEFKDARDLILTDDHFGNAFVHYQPTFERIRDSCSSSSTTRIIPGFIGSTEQGETTTFGRSGSDYTASIFGAALNADLIEIWTDVNGILTADPAVVTNPKTIPQITYLEAMKLAYSGARVIFPPTMIPAMHKSIPIRIKNTFNPDNPGTLISQSRTTDDQIAIGISSLQNIALIYFNGSAMEGRYGLLARTFKRLSENRIDIVMVSQVFSEHSVCFAIKSEDVPIVGTLLDDEFAHELENRFIESITIDNHVSLIGVVGEGMRNTPGIAGQLFGVLGKENVNVIAIAQGSSERVVSFIVNRDDAEHSVRALHSYLFSEGKKLNIFILGTGLVGSELIRLIGSDDTLNICGVSNRTRML</sequence>
<name>A0A382EFA3_9ZZZZ</name>
<dbReference type="Gene3D" id="3.30.2130.10">
    <property type="entry name" value="VC0802-like"/>
    <property type="match status" value="1"/>
</dbReference>
<protein>
    <recommendedName>
        <fullName evidence="1">aspartate kinase</fullName>
        <ecNumber evidence="1">2.7.2.4</ecNumber>
    </recommendedName>
</protein>
<dbReference type="InterPro" id="IPR001341">
    <property type="entry name" value="Asp_kinase"/>
</dbReference>
<accession>A0A382EFA3</accession>
<dbReference type="InterPro" id="IPR005260">
    <property type="entry name" value="Asp_kin_monofn"/>
</dbReference>
<dbReference type="Gene3D" id="3.40.1160.10">
    <property type="entry name" value="Acetylglutamate kinase-like"/>
    <property type="match status" value="1"/>
</dbReference>
<dbReference type="InterPro" id="IPR042199">
    <property type="entry name" value="AsparK_Bifunc_asparK/hSer_DH"/>
</dbReference>
<keyword evidence="5" id="KW-0067">ATP-binding</keyword>
<evidence type="ECO:0000259" key="8">
    <source>
        <dbReference type="PROSITE" id="PS51671"/>
    </source>
</evidence>
<dbReference type="SUPFAM" id="SSF55021">
    <property type="entry name" value="ACT-like"/>
    <property type="match status" value="2"/>
</dbReference>
<dbReference type="InterPro" id="IPR036393">
    <property type="entry name" value="AceGlu_kinase-like_sf"/>
</dbReference>
<dbReference type="GO" id="GO:0005524">
    <property type="term" value="F:ATP binding"/>
    <property type="evidence" value="ECO:0007669"/>
    <property type="project" value="UniProtKB-KW"/>
</dbReference>
<dbReference type="GO" id="GO:0004072">
    <property type="term" value="F:aspartate kinase activity"/>
    <property type="evidence" value="ECO:0007669"/>
    <property type="project" value="UniProtKB-EC"/>
</dbReference>
<dbReference type="InterPro" id="IPR018042">
    <property type="entry name" value="Aspartate_kinase_CS"/>
</dbReference>
<dbReference type="PROSITE" id="PS51671">
    <property type="entry name" value="ACT"/>
    <property type="match status" value="1"/>
</dbReference>
<dbReference type="SUPFAM" id="SSF53633">
    <property type="entry name" value="Carbamate kinase-like"/>
    <property type="match status" value="1"/>
</dbReference>
<reference evidence="9" key="1">
    <citation type="submission" date="2018-05" db="EMBL/GenBank/DDBJ databases">
        <authorList>
            <person name="Lanie J.A."/>
            <person name="Ng W.-L."/>
            <person name="Kazmierczak K.M."/>
            <person name="Andrzejewski T.M."/>
            <person name="Davidsen T.M."/>
            <person name="Wayne K.J."/>
            <person name="Tettelin H."/>
            <person name="Glass J.I."/>
            <person name="Rusch D."/>
            <person name="Podicherti R."/>
            <person name="Tsui H.-C.T."/>
            <person name="Winkler M.E."/>
        </authorList>
    </citation>
    <scope>NUCLEOTIDE SEQUENCE</scope>
</reference>
<dbReference type="Pfam" id="PF22468">
    <property type="entry name" value="ACT_9"/>
    <property type="match status" value="2"/>
</dbReference>
<evidence type="ECO:0000256" key="6">
    <source>
        <dbReference type="ARBA" id="ARBA00022857"/>
    </source>
</evidence>
<dbReference type="Gene3D" id="1.20.120.1320">
    <property type="entry name" value="Aspartokinase, catalytic domain"/>
    <property type="match status" value="1"/>
</dbReference>
<organism evidence="9">
    <name type="scientific">marine metagenome</name>
    <dbReference type="NCBI Taxonomy" id="408172"/>
    <lineage>
        <taxon>unclassified sequences</taxon>
        <taxon>metagenomes</taxon>
        <taxon>ecological metagenomes</taxon>
    </lineage>
</organism>
<evidence type="ECO:0000256" key="3">
    <source>
        <dbReference type="ARBA" id="ARBA00022741"/>
    </source>
</evidence>
<dbReference type="GO" id="GO:0004412">
    <property type="term" value="F:homoserine dehydrogenase activity"/>
    <property type="evidence" value="ECO:0007669"/>
    <property type="project" value="InterPro"/>
</dbReference>
<dbReference type="GO" id="GO:0009089">
    <property type="term" value="P:lysine biosynthetic process via diaminopimelate"/>
    <property type="evidence" value="ECO:0007669"/>
    <property type="project" value="InterPro"/>
</dbReference>
<keyword evidence="2" id="KW-0808">Transferase</keyword>
<dbReference type="EMBL" id="UINC01043884">
    <property type="protein sequence ID" value="SVB48547.1"/>
    <property type="molecule type" value="Genomic_DNA"/>
</dbReference>
<dbReference type="PROSITE" id="PS00324">
    <property type="entry name" value="ASPARTOKINASE"/>
    <property type="match status" value="1"/>
</dbReference>
<feature type="domain" description="ACT" evidence="8">
    <location>
        <begin position="395"/>
        <end position="472"/>
    </location>
</feature>
<evidence type="ECO:0000256" key="4">
    <source>
        <dbReference type="ARBA" id="ARBA00022777"/>
    </source>
</evidence>
<dbReference type="InterPro" id="IPR054352">
    <property type="entry name" value="ACT_Aspartokinase"/>
</dbReference>
<dbReference type="NCBIfam" id="TIGR00657">
    <property type="entry name" value="asp_kinases"/>
    <property type="match status" value="1"/>
</dbReference>
<dbReference type="InterPro" id="IPR001048">
    <property type="entry name" value="Asp/Glu/Uridylate_kinase"/>
</dbReference>
<dbReference type="Pfam" id="PF00696">
    <property type="entry name" value="AA_kinase"/>
    <property type="match status" value="1"/>
</dbReference>
<comment type="catalytic activity">
    <reaction evidence="7">
        <text>L-aspartate + ATP = 4-phospho-L-aspartate + ADP</text>
        <dbReference type="Rhea" id="RHEA:23776"/>
        <dbReference type="ChEBI" id="CHEBI:29991"/>
        <dbReference type="ChEBI" id="CHEBI:30616"/>
        <dbReference type="ChEBI" id="CHEBI:57535"/>
        <dbReference type="ChEBI" id="CHEBI:456216"/>
        <dbReference type="EC" id="2.7.2.4"/>
    </reaction>
</comment>
<evidence type="ECO:0000256" key="1">
    <source>
        <dbReference type="ARBA" id="ARBA00013059"/>
    </source>
</evidence>
<feature type="non-terminal residue" evidence="9">
    <location>
        <position position="1"/>
    </location>
</feature>
<dbReference type="InterPro" id="IPR002912">
    <property type="entry name" value="ACT_dom"/>
</dbReference>
<dbReference type="PIRSF" id="PIRSF000726">
    <property type="entry name" value="Asp_kin"/>
    <property type="match status" value="1"/>
</dbReference>
<keyword evidence="6" id="KW-0521">NADP</keyword>
<evidence type="ECO:0000313" key="9">
    <source>
        <dbReference type="EMBL" id="SVB48547.1"/>
    </source>
</evidence>
<evidence type="ECO:0000256" key="5">
    <source>
        <dbReference type="ARBA" id="ARBA00022840"/>
    </source>
</evidence>
<dbReference type="FunFam" id="3.30.2130.10:FF:000001">
    <property type="entry name" value="Bifunctional aspartokinase/homoserine dehydrogenase"/>
    <property type="match status" value="1"/>
</dbReference>
<dbReference type="InterPro" id="IPR045865">
    <property type="entry name" value="ACT-like_dom_sf"/>
</dbReference>
<proteinExistence type="predicted"/>
<evidence type="ECO:0000256" key="2">
    <source>
        <dbReference type="ARBA" id="ARBA00022679"/>
    </source>
</evidence>
<dbReference type="PANTHER" id="PTHR43070:SF3">
    <property type="entry name" value="HOMOSERINE DEHYDROGENASE"/>
    <property type="match status" value="1"/>
</dbReference>
<dbReference type="EC" id="2.7.2.4" evidence="1"/>
<dbReference type="PANTHER" id="PTHR43070">
    <property type="match status" value="1"/>
</dbReference>
<keyword evidence="3" id="KW-0547">Nucleotide-binding</keyword>
<dbReference type="InterPro" id="IPR011147">
    <property type="entry name" value="Bifunc_Aspkin/hSer_DH"/>
</dbReference>
<gene>
    <name evidence="9" type="ORF">METZ01_LOCUS201401</name>
</gene>
<feature type="non-terminal residue" evidence="9">
    <location>
        <position position="496"/>
    </location>
</feature>
<dbReference type="CDD" id="cd04243">
    <property type="entry name" value="AAK_AK-HSDH-like"/>
    <property type="match status" value="1"/>
</dbReference>